<accession>A0ABP7T8K0</accession>
<evidence type="ECO:0000313" key="3">
    <source>
        <dbReference type="EMBL" id="GAA4022670.1"/>
    </source>
</evidence>
<comment type="caution">
    <text evidence="3">The sequence shown here is derived from an EMBL/GenBank/DDBJ whole genome shotgun (WGS) entry which is preliminary data.</text>
</comment>
<feature type="transmembrane region" description="Helical" evidence="1">
    <location>
        <begin position="245"/>
        <end position="265"/>
    </location>
</feature>
<evidence type="ECO:0000256" key="1">
    <source>
        <dbReference type="SAM" id="Phobius"/>
    </source>
</evidence>
<feature type="transmembrane region" description="Helical" evidence="1">
    <location>
        <begin position="302"/>
        <end position="320"/>
    </location>
</feature>
<reference evidence="4" key="1">
    <citation type="journal article" date="2019" name="Int. J. Syst. Evol. Microbiol.">
        <title>The Global Catalogue of Microorganisms (GCM) 10K type strain sequencing project: providing services to taxonomists for standard genome sequencing and annotation.</title>
        <authorList>
            <consortium name="The Broad Institute Genomics Platform"/>
            <consortium name="The Broad Institute Genome Sequencing Center for Infectious Disease"/>
            <person name="Wu L."/>
            <person name="Ma J."/>
        </authorList>
    </citation>
    <scope>NUCLEOTIDE SEQUENCE [LARGE SCALE GENOMIC DNA]</scope>
    <source>
        <strain evidence="4">JCM 17225</strain>
    </source>
</reference>
<feature type="signal peptide" evidence="2">
    <location>
        <begin position="1"/>
        <end position="22"/>
    </location>
</feature>
<keyword evidence="1" id="KW-0812">Transmembrane</keyword>
<keyword evidence="4" id="KW-1185">Reference proteome</keyword>
<feature type="transmembrane region" description="Helical" evidence="1">
    <location>
        <begin position="271"/>
        <end position="290"/>
    </location>
</feature>
<dbReference type="RefSeq" id="WP_345049449.1">
    <property type="nucleotide sequence ID" value="NZ_BAABDK010000001.1"/>
</dbReference>
<feature type="transmembrane region" description="Helical" evidence="1">
    <location>
        <begin position="216"/>
        <end position="233"/>
    </location>
</feature>
<keyword evidence="1" id="KW-1133">Transmembrane helix</keyword>
<protein>
    <submittedName>
        <fullName evidence="3">DUF2029 domain-containing protein</fullName>
    </submittedName>
</protein>
<proteinExistence type="predicted"/>
<feature type="transmembrane region" description="Helical" evidence="1">
    <location>
        <begin position="364"/>
        <end position="385"/>
    </location>
</feature>
<evidence type="ECO:0000256" key="2">
    <source>
        <dbReference type="SAM" id="SignalP"/>
    </source>
</evidence>
<name>A0ABP7T8K0_9BACT</name>
<dbReference type="EMBL" id="BAABDK010000001">
    <property type="protein sequence ID" value="GAA4022670.1"/>
    <property type="molecule type" value="Genomic_DNA"/>
</dbReference>
<gene>
    <name evidence="3" type="ORF">GCM10022409_03060</name>
</gene>
<keyword evidence="2" id="KW-0732">Signal</keyword>
<sequence>MQRKLPSVSQLLALLLSAAAYAALAYATPRAQFGQLLGLMAVALAAYAWLLRTRLPLRWGLGAALVLRLLWLPAQPALSDDVHRFRWDGLLVAHGINPFQFRPDELIADGARTAFPDAATRAQVLPQLQLLYRQLNSPHYYSVYPPVCQAIFGTAARLFPTSDRGFVTSLRLAVLLAEAGTAWLLLALLAAMGWPAARALRYLLHPLAIVELTGNLHFEALAICFVLLAIWLLHRQWWVRSAGALALAVAAKLLPLLALPLLVRRLGWRRFAAYAAVVACALLALFAPFLSKSLAVNMSRSLNLYFRNFEFNASIYYLLRSIGYHLTNYNEIARIGPALALAAALFGLGLSWRERRPTLTTLPVALLFLFTGYYALATTVHPWYLTPLLALAPLSRFRYPLVWGGAAVLSYAAYRTEAYTENLWLVALEYSVVYGMLSWELTLRLMRNEK</sequence>
<organism evidence="3 4">
    <name type="scientific">Hymenobacter glaciei</name>
    <dbReference type="NCBI Taxonomy" id="877209"/>
    <lineage>
        <taxon>Bacteria</taxon>
        <taxon>Pseudomonadati</taxon>
        <taxon>Bacteroidota</taxon>
        <taxon>Cytophagia</taxon>
        <taxon>Cytophagales</taxon>
        <taxon>Hymenobacteraceae</taxon>
        <taxon>Hymenobacter</taxon>
    </lineage>
</organism>
<dbReference type="Proteomes" id="UP001501469">
    <property type="component" value="Unassembled WGS sequence"/>
</dbReference>
<feature type="chain" id="PRO_5045433702" evidence="2">
    <location>
        <begin position="23"/>
        <end position="450"/>
    </location>
</feature>
<dbReference type="Pfam" id="PF26314">
    <property type="entry name" value="MptA_B_family"/>
    <property type="match status" value="1"/>
</dbReference>
<feature type="transmembrane region" description="Helical" evidence="1">
    <location>
        <begin position="172"/>
        <end position="196"/>
    </location>
</feature>
<feature type="transmembrane region" description="Helical" evidence="1">
    <location>
        <begin position="32"/>
        <end position="50"/>
    </location>
</feature>
<keyword evidence="1" id="KW-0472">Membrane</keyword>
<feature type="transmembrane region" description="Helical" evidence="1">
    <location>
        <begin position="332"/>
        <end position="352"/>
    </location>
</feature>
<evidence type="ECO:0000313" key="4">
    <source>
        <dbReference type="Proteomes" id="UP001501469"/>
    </source>
</evidence>